<evidence type="ECO:0000256" key="5">
    <source>
        <dbReference type="ARBA" id="ARBA00022519"/>
    </source>
</evidence>
<evidence type="ECO:0000313" key="11">
    <source>
        <dbReference type="EMBL" id="TWR69100.1"/>
    </source>
</evidence>
<dbReference type="GO" id="GO:0015627">
    <property type="term" value="C:type II protein secretion system complex"/>
    <property type="evidence" value="ECO:0007669"/>
    <property type="project" value="UniProtKB-UniRule"/>
</dbReference>
<dbReference type="InterPro" id="IPR045584">
    <property type="entry name" value="Pilin-like"/>
</dbReference>
<reference evidence="11 12" key="1">
    <citation type="submission" date="2019-06" db="EMBL/GenBank/DDBJ databases">
        <title>Pseudomonas bimorpha sp. nov. isolated from bovine raw milk and skim milk concentrate.</title>
        <authorList>
            <person name="Hofmann K."/>
            <person name="Huptas C."/>
            <person name="Doll E."/>
            <person name="Scherer S."/>
            <person name="Wenning M."/>
        </authorList>
    </citation>
    <scope>NUCLEOTIDE SEQUENCE [LARGE SCALE GENOMIC DNA]</scope>
    <source>
        <strain evidence="11 12">DSM 17515</strain>
    </source>
</reference>
<comment type="subcellular location">
    <subcellularLocation>
        <location evidence="1 9">Cell inner membrane</location>
        <topology evidence="1 9">Single-pass membrane protein</topology>
    </subcellularLocation>
</comment>
<dbReference type="SUPFAM" id="SSF54523">
    <property type="entry name" value="Pili subunits"/>
    <property type="match status" value="1"/>
</dbReference>
<evidence type="ECO:0000313" key="12">
    <source>
        <dbReference type="Proteomes" id="UP000317267"/>
    </source>
</evidence>
<evidence type="ECO:0000256" key="6">
    <source>
        <dbReference type="ARBA" id="ARBA00022692"/>
    </source>
</evidence>
<keyword evidence="5 9" id="KW-0997">Cell inner membrane</keyword>
<evidence type="ECO:0000256" key="4">
    <source>
        <dbReference type="ARBA" id="ARBA00022481"/>
    </source>
</evidence>
<dbReference type="Proteomes" id="UP000317267">
    <property type="component" value="Unassembled WGS sequence"/>
</dbReference>
<name>A0A5C5PS26_9PSED</name>
<keyword evidence="7 9" id="KW-1133">Transmembrane helix</keyword>
<evidence type="ECO:0000256" key="7">
    <source>
        <dbReference type="ARBA" id="ARBA00022989"/>
    </source>
</evidence>
<comment type="similarity">
    <text evidence="2 9">Belongs to the GSP I family.</text>
</comment>
<protein>
    <recommendedName>
        <fullName evidence="9">Type II secretion system protein I</fullName>
        <shortName evidence="9">T2SS minor pseudopilin I</shortName>
    </recommendedName>
</protein>
<gene>
    <name evidence="11" type="primary">gspI</name>
    <name evidence="11" type="ORF">FIV39_05385</name>
</gene>
<dbReference type="PANTHER" id="PTHR38779">
    <property type="entry name" value="TYPE II SECRETION SYSTEM PROTEIN I-RELATED"/>
    <property type="match status" value="1"/>
</dbReference>
<dbReference type="PANTHER" id="PTHR38779:SF2">
    <property type="entry name" value="TYPE II SECRETION SYSTEM PROTEIN I-RELATED"/>
    <property type="match status" value="1"/>
</dbReference>
<evidence type="ECO:0000256" key="9">
    <source>
        <dbReference type="RuleBase" id="RU368030"/>
    </source>
</evidence>
<dbReference type="NCBIfam" id="TIGR02532">
    <property type="entry name" value="IV_pilin_GFxxxE"/>
    <property type="match status" value="1"/>
</dbReference>
<evidence type="ECO:0000259" key="10">
    <source>
        <dbReference type="Pfam" id="PF02501"/>
    </source>
</evidence>
<dbReference type="InterPro" id="IPR003413">
    <property type="entry name" value="T2SS_GspI_C"/>
</dbReference>
<feature type="domain" description="Type II secretion system protein GspI C-terminal" evidence="10">
    <location>
        <begin position="80"/>
        <end position="155"/>
    </location>
</feature>
<evidence type="ECO:0000256" key="3">
    <source>
        <dbReference type="ARBA" id="ARBA00022475"/>
    </source>
</evidence>
<dbReference type="Pfam" id="PF07963">
    <property type="entry name" value="N_methyl"/>
    <property type="match status" value="1"/>
</dbReference>
<comment type="PTM">
    <text evidence="9">Cleaved by prepilin peptidase.</text>
</comment>
<keyword evidence="8 9" id="KW-0472">Membrane</keyword>
<dbReference type="Pfam" id="PF02501">
    <property type="entry name" value="T2SSI"/>
    <property type="match status" value="1"/>
</dbReference>
<keyword evidence="6 9" id="KW-0812">Transmembrane</keyword>
<organism evidence="11 12">
    <name type="scientific">Pseudomonas grimontii</name>
    <dbReference type="NCBI Taxonomy" id="129847"/>
    <lineage>
        <taxon>Bacteria</taxon>
        <taxon>Pseudomonadati</taxon>
        <taxon>Pseudomonadota</taxon>
        <taxon>Gammaproteobacteria</taxon>
        <taxon>Pseudomonadales</taxon>
        <taxon>Pseudomonadaceae</taxon>
        <taxon>Pseudomonas</taxon>
    </lineage>
</organism>
<accession>A0A5C5PS26</accession>
<comment type="subunit">
    <text evidence="9">Type II secretion is composed of four main components: the outer membrane complex, the inner membrane complex, the cytoplasmic secretion ATPase and the periplasm-spanning pseudopilus.</text>
</comment>
<dbReference type="PROSITE" id="PS00409">
    <property type="entry name" value="PROKAR_NTER_METHYL"/>
    <property type="match status" value="1"/>
</dbReference>
<comment type="caution">
    <text evidence="11">The sequence shown here is derived from an EMBL/GenBank/DDBJ whole genome shotgun (WGS) entry which is preliminary data.</text>
</comment>
<keyword evidence="4 9" id="KW-0488">Methylation</keyword>
<evidence type="ECO:0000256" key="8">
    <source>
        <dbReference type="ARBA" id="ARBA00023136"/>
    </source>
</evidence>
<dbReference type="InterPro" id="IPR010052">
    <property type="entry name" value="T2SS_protein-GspI"/>
</dbReference>
<dbReference type="EMBL" id="VFES01000002">
    <property type="protein sequence ID" value="TWR69100.1"/>
    <property type="molecule type" value="Genomic_DNA"/>
</dbReference>
<dbReference type="GO" id="GO:0015628">
    <property type="term" value="P:protein secretion by the type II secretion system"/>
    <property type="evidence" value="ECO:0007669"/>
    <property type="project" value="UniProtKB-UniRule"/>
</dbReference>
<comment type="function">
    <text evidence="9">Component of the type II secretion system required for the energy-dependent secretion of extracellular factors such as proteases and toxins from the periplasm.</text>
</comment>
<dbReference type="AlphaFoldDB" id="A0A5C5PS26"/>
<proteinExistence type="inferred from homology"/>
<sequence>MKSARLSGLLRPRTRYGRALSVTVSESCRLKAKYRRRQRRQANARGFTLLEVMIALVIFATLAGAVITASHYSLRQSARLQAQIQCAWVADNQLSELRLHPSSPGRQQLLRRFDGRDWVIDQTIVPATDPRLLQVDISVSPAGSDQPVYRTQGWIPARNE</sequence>
<evidence type="ECO:0000256" key="1">
    <source>
        <dbReference type="ARBA" id="ARBA00004377"/>
    </source>
</evidence>
<dbReference type="GO" id="GO:0005886">
    <property type="term" value="C:plasma membrane"/>
    <property type="evidence" value="ECO:0007669"/>
    <property type="project" value="UniProtKB-SubCell"/>
</dbReference>
<keyword evidence="3" id="KW-1003">Cell membrane</keyword>
<dbReference type="NCBIfam" id="TIGR01707">
    <property type="entry name" value="gspI"/>
    <property type="match status" value="1"/>
</dbReference>
<feature type="transmembrane region" description="Helical" evidence="9">
    <location>
        <begin position="46"/>
        <end position="67"/>
    </location>
</feature>
<dbReference type="Gene3D" id="3.30.1300.30">
    <property type="entry name" value="GSPII I/J protein-like"/>
    <property type="match status" value="1"/>
</dbReference>
<evidence type="ECO:0000256" key="2">
    <source>
        <dbReference type="ARBA" id="ARBA00008358"/>
    </source>
</evidence>
<dbReference type="OrthoDB" id="6121517at2"/>
<dbReference type="InterPro" id="IPR012902">
    <property type="entry name" value="N_methyl_site"/>
</dbReference>